<dbReference type="SUPFAM" id="SSF51735">
    <property type="entry name" value="NAD(P)-binding Rossmann-fold domains"/>
    <property type="match status" value="1"/>
</dbReference>
<evidence type="ECO:0000259" key="2">
    <source>
        <dbReference type="Pfam" id="PF01408"/>
    </source>
</evidence>
<dbReference type="Gene3D" id="3.40.50.720">
    <property type="entry name" value="NAD(P)-binding Rossmann-like Domain"/>
    <property type="match status" value="1"/>
</dbReference>
<dbReference type="Pfam" id="PF02894">
    <property type="entry name" value="GFO_IDH_MocA_C"/>
    <property type="match status" value="1"/>
</dbReference>
<dbReference type="SUPFAM" id="SSF55347">
    <property type="entry name" value="Glyceraldehyde-3-phosphate dehydrogenase-like, C-terminal domain"/>
    <property type="match status" value="1"/>
</dbReference>
<protein>
    <submittedName>
        <fullName evidence="4">Gfo/Idh/MocA family protein</fullName>
    </submittedName>
</protein>
<dbReference type="Gene3D" id="3.30.360.10">
    <property type="entry name" value="Dihydrodipicolinate Reductase, domain 2"/>
    <property type="match status" value="1"/>
</dbReference>
<gene>
    <name evidence="4" type="ORF">ACFQ4B_17440</name>
</gene>
<dbReference type="PANTHER" id="PTHR43377:SF1">
    <property type="entry name" value="BILIVERDIN REDUCTASE A"/>
    <property type="match status" value="1"/>
</dbReference>
<comment type="caution">
    <text evidence="4">The sequence shown here is derived from an EMBL/GenBank/DDBJ whole genome shotgun (WGS) entry which is preliminary data.</text>
</comment>
<dbReference type="InterPro" id="IPR036291">
    <property type="entry name" value="NAD(P)-bd_dom_sf"/>
</dbReference>
<evidence type="ECO:0000313" key="5">
    <source>
        <dbReference type="Proteomes" id="UP001597180"/>
    </source>
</evidence>
<name>A0ABW3UPS8_9BACL</name>
<dbReference type="RefSeq" id="WP_345586162.1">
    <property type="nucleotide sequence ID" value="NZ_BAABJG010000003.1"/>
</dbReference>
<dbReference type="EMBL" id="JBHTLU010000019">
    <property type="protein sequence ID" value="MFD1221906.1"/>
    <property type="molecule type" value="Genomic_DNA"/>
</dbReference>
<keyword evidence="5" id="KW-1185">Reference proteome</keyword>
<dbReference type="InterPro" id="IPR051450">
    <property type="entry name" value="Gfo/Idh/MocA_Oxidoreductases"/>
</dbReference>
<accession>A0ABW3UPS8</accession>
<feature type="domain" description="Gfo/Idh/MocA-like oxidoreductase N-terminal" evidence="2">
    <location>
        <begin position="2"/>
        <end position="119"/>
    </location>
</feature>
<evidence type="ECO:0000259" key="3">
    <source>
        <dbReference type="Pfam" id="PF02894"/>
    </source>
</evidence>
<comment type="similarity">
    <text evidence="1">Belongs to the Gfo/Idh/MocA family.</text>
</comment>
<feature type="domain" description="Gfo/Idh/MocA-like oxidoreductase C-terminal" evidence="3">
    <location>
        <begin position="133"/>
        <end position="325"/>
    </location>
</feature>
<sequence>MKAVVVGCGIMGRTHARNWSSVPGVELAAVCDMDKELAEKTALANGTKAYTSFEEMLAAEQPDIVSVCVPTYLHKPLVLMAAQAGVHVVCEKPIAPSLKDAEEMIAACRLNNVRLFIAHVVRFFPSYKDLAAKVRAGIIGDPGVMHTKRIGGHPGRAKSWYYDEEKSGGVILDLLIHDIDYMRSVFGEAESVFAMKRTTEALDYALVTLRYKNGAIANLEGYWGYPGPFTTAVEFAGTKGILRFHSDDAVSLRVHTARSSDEERPRVAVPKSPAYHDPYYYELEHFAECLRNGSEPVVSTGDAYKAMEIAFAAMASAQTGQPVRLDTDAHGLKGGVPHV</sequence>
<dbReference type="PANTHER" id="PTHR43377">
    <property type="entry name" value="BILIVERDIN REDUCTASE A"/>
    <property type="match status" value="1"/>
</dbReference>
<organism evidence="4 5">
    <name type="scientific">Paenibacillus vulneris</name>
    <dbReference type="NCBI Taxonomy" id="1133364"/>
    <lineage>
        <taxon>Bacteria</taxon>
        <taxon>Bacillati</taxon>
        <taxon>Bacillota</taxon>
        <taxon>Bacilli</taxon>
        <taxon>Bacillales</taxon>
        <taxon>Paenibacillaceae</taxon>
        <taxon>Paenibacillus</taxon>
    </lineage>
</organism>
<dbReference type="Pfam" id="PF01408">
    <property type="entry name" value="GFO_IDH_MocA"/>
    <property type="match status" value="1"/>
</dbReference>
<evidence type="ECO:0000313" key="4">
    <source>
        <dbReference type="EMBL" id="MFD1221906.1"/>
    </source>
</evidence>
<proteinExistence type="inferred from homology"/>
<dbReference type="InterPro" id="IPR000683">
    <property type="entry name" value="Gfo/Idh/MocA-like_OxRdtase_N"/>
</dbReference>
<reference evidence="5" key="1">
    <citation type="journal article" date="2019" name="Int. J. Syst. Evol. Microbiol.">
        <title>The Global Catalogue of Microorganisms (GCM) 10K type strain sequencing project: providing services to taxonomists for standard genome sequencing and annotation.</title>
        <authorList>
            <consortium name="The Broad Institute Genomics Platform"/>
            <consortium name="The Broad Institute Genome Sequencing Center for Infectious Disease"/>
            <person name="Wu L."/>
            <person name="Ma J."/>
        </authorList>
    </citation>
    <scope>NUCLEOTIDE SEQUENCE [LARGE SCALE GENOMIC DNA]</scope>
    <source>
        <strain evidence="5">CCUG 53270</strain>
    </source>
</reference>
<dbReference type="InterPro" id="IPR004104">
    <property type="entry name" value="Gfo/Idh/MocA-like_OxRdtase_C"/>
</dbReference>
<evidence type="ECO:0000256" key="1">
    <source>
        <dbReference type="ARBA" id="ARBA00010928"/>
    </source>
</evidence>
<dbReference type="Proteomes" id="UP001597180">
    <property type="component" value="Unassembled WGS sequence"/>
</dbReference>